<protein>
    <recommendedName>
        <fullName evidence="1">peptidylprolyl isomerase</fullName>
        <ecNumber evidence="1">5.2.1.8</ecNumber>
    </recommendedName>
</protein>
<dbReference type="EC" id="5.2.1.8" evidence="1"/>
<evidence type="ECO:0000256" key="1">
    <source>
        <dbReference type="PROSITE-ProRule" id="PRU00277"/>
    </source>
</evidence>
<organism evidence="3 4">
    <name type="scientific">Coccomyxa viridis</name>
    <dbReference type="NCBI Taxonomy" id="1274662"/>
    <lineage>
        <taxon>Eukaryota</taxon>
        <taxon>Viridiplantae</taxon>
        <taxon>Chlorophyta</taxon>
        <taxon>core chlorophytes</taxon>
        <taxon>Trebouxiophyceae</taxon>
        <taxon>Trebouxiophyceae incertae sedis</taxon>
        <taxon>Coccomyxaceae</taxon>
        <taxon>Coccomyxa</taxon>
    </lineage>
</organism>
<keyword evidence="1" id="KW-0413">Isomerase</keyword>
<evidence type="ECO:0000259" key="2">
    <source>
        <dbReference type="PROSITE" id="PS50059"/>
    </source>
</evidence>
<dbReference type="Gene3D" id="3.10.50.40">
    <property type="match status" value="1"/>
</dbReference>
<dbReference type="InterPro" id="IPR044180">
    <property type="entry name" value="FKBP18-like"/>
</dbReference>
<comment type="caution">
    <text evidence="3">The sequence shown here is derived from an EMBL/GenBank/DDBJ whole genome shotgun (WGS) entry which is preliminary data.</text>
</comment>
<dbReference type="Proteomes" id="UP001497392">
    <property type="component" value="Unassembled WGS sequence"/>
</dbReference>
<sequence>MRQQQLSLLDVRTAWGLGFKKELKKRKASLDQYSSLDDGLKYYDQAVGSGEMAEKGKKVKVHFDCMYKGIDVVSSRQARLLGGNRTISEPIEFVAGGQVAGAAVKKITDTAGGLFAGTGGPKPPPALSSAVLGMKTGGKRSIIVPPELGYGKEGLQEIPPNGTFELEIELLSVG</sequence>
<name>A0ABP1FP58_9CHLO</name>
<dbReference type="PROSITE" id="PS50059">
    <property type="entry name" value="FKBP_PPIASE"/>
    <property type="match status" value="1"/>
</dbReference>
<dbReference type="InterPro" id="IPR001179">
    <property type="entry name" value="PPIase_FKBP_dom"/>
</dbReference>
<dbReference type="PANTHER" id="PTHR47862:SF1">
    <property type="entry name" value="PEPTIDYL-PROLYL CIS-TRANS ISOMERASE FKBP18, CHLOROPLASTIC"/>
    <property type="match status" value="1"/>
</dbReference>
<reference evidence="3 4" key="1">
    <citation type="submission" date="2024-06" db="EMBL/GenBank/DDBJ databases">
        <authorList>
            <person name="Kraege A."/>
            <person name="Thomma B."/>
        </authorList>
    </citation>
    <scope>NUCLEOTIDE SEQUENCE [LARGE SCALE GENOMIC DNA]</scope>
</reference>
<dbReference type="SUPFAM" id="SSF54534">
    <property type="entry name" value="FKBP-like"/>
    <property type="match status" value="1"/>
</dbReference>
<feature type="domain" description="PPIase FKBP-type" evidence="2">
    <location>
        <begin position="56"/>
        <end position="174"/>
    </location>
</feature>
<comment type="catalytic activity">
    <reaction evidence="1">
        <text>[protein]-peptidylproline (omega=180) = [protein]-peptidylproline (omega=0)</text>
        <dbReference type="Rhea" id="RHEA:16237"/>
        <dbReference type="Rhea" id="RHEA-COMP:10747"/>
        <dbReference type="Rhea" id="RHEA-COMP:10748"/>
        <dbReference type="ChEBI" id="CHEBI:83833"/>
        <dbReference type="ChEBI" id="CHEBI:83834"/>
        <dbReference type="EC" id="5.2.1.8"/>
    </reaction>
</comment>
<dbReference type="EMBL" id="CAXHTA020000002">
    <property type="protein sequence ID" value="CAL5219327.1"/>
    <property type="molecule type" value="Genomic_DNA"/>
</dbReference>
<evidence type="ECO:0000313" key="3">
    <source>
        <dbReference type="EMBL" id="CAL5219327.1"/>
    </source>
</evidence>
<keyword evidence="1" id="KW-0697">Rotamase</keyword>
<evidence type="ECO:0000313" key="4">
    <source>
        <dbReference type="Proteomes" id="UP001497392"/>
    </source>
</evidence>
<proteinExistence type="predicted"/>
<dbReference type="PANTHER" id="PTHR47862">
    <property type="entry name" value="PEPTIDYL-PROLYL CIS-TRANS ISOMERASE FKBP18, CHLOROPLASTIC"/>
    <property type="match status" value="1"/>
</dbReference>
<keyword evidence="4" id="KW-1185">Reference proteome</keyword>
<dbReference type="InterPro" id="IPR046357">
    <property type="entry name" value="PPIase_dom_sf"/>
</dbReference>
<accession>A0ABP1FP58</accession>
<dbReference type="Pfam" id="PF00254">
    <property type="entry name" value="FKBP_C"/>
    <property type="match status" value="1"/>
</dbReference>
<gene>
    <name evidence="3" type="primary">g1138</name>
    <name evidence="3" type="ORF">VP750_LOCUS986</name>
</gene>